<evidence type="ECO:0000313" key="1">
    <source>
        <dbReference type="EMBL" id="MBX14370.1"/>
    </source>
</evidence>
<accession>A0A2P2L8T2</accession>
<proteinExistence type="predicted"/>
<sequence>MLLSNDLDLFNFLFSLSSTDCITDAPTAGLIGITTTFVPMFFCHHPMKCRAYNFNRSIPLLSTQKTIDLICHEVGVELDSARSGRLAVRESEGLLYLAPALR</sequence>
<dbReference type="EMBL" id="GGEC01033886">
    <property type="protein sequence ID" value="MBX14370.1"/>
    <property type="molecule type" value="Transcribed_RNA"/>
</dbReference>
<protein>
    <submittedName>
        <fullName evidence="1">Dipeptidyl peptidase 9-like</fullName>
    </submittedName>
</protein>
<organism evidence="1">
    <name type="scientific">Rhizophora mucronata</name>
    <name type="common">Asiatic mangrove</name>
    <dbReference type="NCBI Taxonomy" id="61149"/>
    <lineage>
        <taxon>Eukaryota</taxon>
        <taxon>Viridiplantae</taxon>
        <taxon>Streptophyta</taxon>
        <taxon>Embryophyta</taxon>
        <taxon>Tracheophyta</taxon>
        <taxon>Spermatophyta</taxon>
        <taxon>Magnoliopsida</taxon>
        <taxon>eudicotyledons</taxon>
        <taxon>Gunneridae</taxon>
        <taxon>Pentapetalae</taxon>
        <taxon>rosids</taxon>
        <taxon>fabids</taxon>
        <taxon>Malpighiales</taxon>
        <taxon>Rhizophoraceae</taxon>
        <taxon>Rhizophora</taxon>
    </lineage>
</organism>
<reference evidence="1" key="1">
    <citation type="submission" date="2018-02" db="EMBL/GenBank/DDBJ databases">
        <title>Rhizophora mucronata_Transcriptome.</title>
        <authorList>
            <person name="Meera S.P."/>
            <person name="Sreeshan A."/>
            <person name="Augustine A."/>
        </authorList>
    </citation>
    <scope>NUCLEOTIDE SEQUENCE</scope>
    <source>
        <tissue evidence="1">Leaf</tissue>
    </source>
</reference>
<name>A0A2P2L8T2_RHIMU</name>
<dbReference type="AlphaFoldDB" id="A0A2P2L8T2"/>